<dbReference type="EMBL" id="UINC01001193">
    <property type="protein sequence ID" value="SUZ73857.1"/>
    <property type="molecule type" value="Genomic_DNA"/>
</dbReference>
<sequence>MVRSPASAQTIPSPYTYIENHQELAFFVGKSNVDAGKLELGPRDSDTFGARYSVGLGGAISVDVSGTLFNSTRLIQDVRRPIDDRTIDRGDIDLLLFDVRIRLNLTGRRMWHGFQPFLTFGAGAAFPYLVDNGAEEVAFMDAADRYFFGVRFTGTTSGGTTFHVSRRLSLRVEGMLNLWQIKTPMGWFSFDNDPLHLFSESEWVTAQSIMLGTSWRF</sequence>
<name>A0A381Q739_9ZZZZ</name>
<proteinExistence type="predicted"/>
<dbReference type="InterPro" id="IPR011250">
    <property type="entry name" value="OMP/PagP_B-barrel"/>
</dbReference>
<organism evidence="1">
    <name type="scientific">marine metagenome</name>
    <dbReference type="NCBI Taxonomy" id="408172"/>
    <lineage>
        <taxon>unclassified sequences</taxon>
        <taxon>metagenomes</taxon>
        <taxon>ecological metagenomes</taxon>
    </lineage>
</organism>
<dbReference type="Gene3D" id="2.40.160.20">
    <property type="match status" value="1"/>
</dbReference>
<reference evidence="1" key="1">
    <citation type="submission" date="2018-05" db="EMBL/GenBank/DDBJ databases">
        <authorList>
            <person name="Lanie J.A."/>
            <person name="Ng W.-L."/>
            <person name="Kazmierczak K.M."/>
            <person name="Andrzejewski T.M."/>
            <person name="Davidsen T.M."/>
            <person name="Wayne K.J."/>
            <person name="Tettelin H."/>
            <person name="Glass J.I."/>
            <person name="Rusch D."/>
            <person name="Podicherti R."/>
            <person name="Tsui H.-C.T."/>
            <person name="Winkler M.E."/>
        </authorList>
    </citation>
    <scope>NUCLEOTIDE SEQUENCE</scope>
</reference>
<protein>
    <recommendedName>
        <fullName evidence="2">Outer membrane protein beta-barrel domain-containing protein</fullName>
    </recommendedName>
</protein>
<dbReference type="AlphaFoldDB" id="A0A381Q739"/>
<accession>A0A381Q739</accession>
<evidence type="ECO:0008006" key="2">
    <source>
        <dbReference type="Google" id="ProtNLM"/>
    </source>
</evidence>
<evidence type="ECO:0000313" key="1">
    <source>
        <dbReference type="EMBL" id="SUZ73857.1"/>
    </source>
</evidence>
<dbReference type="SUPFAM" id="SSF56925">
    <property type="entry name" value="OMPA-like"/>
    <property type="match status" value="1"/>
</dbReference>
<gene>
    <name evidence="1" type="ORF">METZ01_LOCUS26711</name>
</gene>